<comment type="caution">
    <text evidence="2">The sequence shown here is derived from an EMBL/GenBank/DDBJ whole genome shotgun (WGS) entry which is preliminary data.</text>
</comment>
<gene>
    <name evidence="2" type="ORF">QR680_016739</name>
</gene>
<name>A0AA39HE48_9BILA</name>
<keyword evidence="3" id="KW-1185">Reference proteome</keyword>
<feature type="region of interest" description="Disordered" evidence="1">
    <location>
        <begin position="141"/>
        <end position="184"/>
    </location>
</feature>
<accession>A0AA39HE48</accession>
<proteinExistence type="predicted"/>
<dbReference type="EMBL" id="JAUCMV010000004">
    <property type="protein sequence ID" value="KAK0403138.1"/>
    <property type="molecule type" value="Genomic_DNA"/>
</dbReference>
<feature type="compositionally biased region" description="Basic and acidic residues" evidence="1">
    <location>
        <begin position="149"/>
        <end position="165"/>
    </location>
</feature>
<evidence type="ECO:0000313" key="3">
    <source>
        <dbReference type="Proteomes" id="UP001175271"/>
    </source>
</evidence>
<dbReference type="AlphaFoldDB" id="A0AA39HE48"/>
<protein>
    <submittedName>
        <fullName evidence="2">Uncharacterized protein</fullName>
    </submittedName>
</protein>
<organism evidence="2 3">
    <name type="scientific">Steinernema hermaphroditum</name>
    <dbReference type="NCBI Taxonomy" id="289476"/>
    <lineage>
        <taxon>Eukaryota</taxon>
        <taxon>Metazoa</taxon>
        <taxon>Ecdysozoa</taxon>
        <taxon>Nematoda</taxon>
        <taxon>Chromadorea</taxon>
        <taxon>Rhabditida</taxon>
        <taxon>Tylenchina</taxon>
        <taxon>Panagrolaimomorpha</taxon>
        <taxon>Strongyloidoidea</taxon>
        <taxon>Steinernematidae</taxon>
        <taxon>Steinernema</taxon>
    </lineage>
</organism>
<reference evidence="2" key="1">
    <citation type="submission" date="2023-06" db="EMBL/GenBank/DDBJ databases">
        <title>Genomic analysis of the entomopathogenic nematode Steinernema hermaphroditum.</title>
        <authorList>
            <person name="Schwarz E.M."/>
            <person name="Heppert J.K."/>
            <person name="Baniya A."/>
            <person name="Schwartz H.T."/>
            <person name="Tan C.-H."/>
            <person name="Antoshechkin I."/>
            <person name="Sternberg P.W."/>
            <person name="Goodrich-Blair H."/>
            <person name="Dillman A.R."/>
        </authorList>
    </citation>
    <scope>NUCLEOTIDE SEQUENCE</scope>
    <source>
        <strain evidence="2">PS9179</strain>
        <tissue evidence="2">Whole animal</tissue>
    </source>
</reference>
<feature type="compositionally biased region" description="Basic and acidic residues" evidence="1">
    <location>
        <begin position="174"/>
        <end position="184"/>
    </location>
</feature>
<evidence type="ECO:0000313" key="2">
    <source>
        <dbReference type="EMBL" id="KAK0403138.1"/>
    </source>
</evidence>
<sequence length="184" mass="21514">MFQRKGDASGGRWARKFRKDGNAPYSTLCYLEWNNFGERPCEVTILYPFIFAQFPHLRVKDSLETVRKEVIEKTVCTAVVSNFEKTRREVSRKEPQKWTISGEAKRSAIERDIRACLPGGFYYTKMKEIIAEESILQDLVDGTWGPRDPSGDHLPESKEEIEQEKTRKRRTPEKRREAKQGRKE</sequence>
<evidence type="ECO:0000256" key="1">
    <source>
        <dbReference type="SAM" id="MobiDB-lite"/>
    </source>
</evidence>
<dbReference type="Proteomes" id="UP001175271">
    <property type="component" value="Unassembled WGS sequence"/>
</dbReference>